<dbReference type="KEGG" id="aplc:110985871"/>
<dbReference type="SMART" id="SM01017">
    <property type="entry name" value="Arrestin_C"/>
    <property type="match status" value="1"/>
</dbReference>
<evidence type="ECO:0000256" key="1">
    <source>
        <dbReference type="ARBA" id="ARBA00005298"/>
    </source>
</evidence>
<dbReference type="InterPro" id="IPR014752">
    <property type="entry name" value="Arrestin-like_C"/>
</dbReference>
<dbReference type="GO" id="GO:0015031">
    <property type="term" value="P:protein transport"/>
    <property type="evidence" value="ECO:0007669"/>
    <property type="project" value="TreeGrafter"/>
</dbReference>
<accession>A0A8B7ZIA1</accession>
<dbReference type="PANTHER" id="PTHR11188:SF17">
    <property type="entry name" value="FI21816P1"/>
    <property type="match status" value="1"/>
</dbReference>
<evidence type="ECO:0000256" key="2">
    <source>
        <dbReference type="SAM" id="MobiDB-lite"/>
    </source>
</evidence>
<dbReference type="InterPro" id="IPR050357">
    <property type="entry name" value="Arrestin_domain-protein"/>
</dbReference>
<dbReference type="Pfam" id="PF00339">
    <property type="entry name" value="Arrestin_N"/>
    <property type="match status" value="1"/>
</dbReference>
<dbReference type="SUPFAM" id="SSF81296">
    <property type="entry name" value="E set domains"/>
    <property type="match status" value="2"/>
</dbReference>
<gene>
    <name evidence="5" type="primary">LOC110985871</name>
</gene>
<organism evidence="4 5">
    <name type="scientific">Acanthaster planci</name>
    <name type="common">Crown-of-thorns starfish</name>
    <dbReference type="NCBI Taxonomy" id="133434"/>
    <lineage>
        <taxon>Eukaryota</taxon>
        <taxon>Metazoa</taxon>
        <taxon>Echinodermata</taxon>
        <taxon>Eleutherozoa</taxon>
        <taxon>Asterozoa</taxon>
        <taxon>Asteroidea</taxon>
        <taxon>Valvatacea</taxon>
        <taxon>Valvatida</taxon>
        <taxon>Acanthasteridae</taxon>
        <taxon>Acanthaster</taxon>
    </lineage>
</organism>
<dbReference type="InterPro" id="IPR011022">
    <property type="entry name" value="Arrestin_C-like"/>
</dbReference>
<dbReference type="OrthoDB" id="2333384at2759"/>
<comment type="similarity">
    <text evidence="1">Belongs to the arrestin family.</text>
</comment>
<dbReference type="Gene3D" id="2.60.40.640">
    <property type="match status" value="2"/>
</dbReference>
<feature type="domain" description="Arrestin C-terminal-like" evidence="3">
    <location>
        <begin position="179"/>
        <end position="306"/>
    </location>
</feature>
<keyword evidence="4" id="KW-1185">Reference proteome</keyword>
<dbReference type="Proteomes" id="UP000694845">
    <property type="component" value="Unplaced"/>
</dbReference>
<evidence type="ECO:0000313" key="5">
    <source>
        <dbReference type="RefSeq" id="XP_022102991.1"/>
    </source>
</evidence>
<dbReference type="PANTHER" id="PTHR11188">
    <property type="entry name" value="ARRESTIN DOMAIN CONTAINING PROTEIN"/>
    <property type="match status" value="1"/>
</dbReference>
<dbReference type="AlphaFoldDB" id="A0A8B7ZIA1"/>
<dbReference type="GO" id="GO:0005737">
    <property type="term" value="C:cytoplasm"/>
    <property type="evidence" value="ECO:0007669"/>
    <property type="project" value="TreeGrafter"/>
</dbReference>
<feature type="region of interest" description="Disordered" evidence="2">
    <location>
        <begin position="383"/>
        <end position="409"/>
    </location>
</feature>
<dbReference type="InterPro" id="IPR011021">
    <property type="entry name" value="Arrestin-like_N"/>
</dbReference>
<dbReference type="InterPro" id="IPR014756">
    <property type="entry name" value="Ig_E-set"/>
</dbReference>
<reference evidence="5" key="1">
    <citation type="submission" date="2025-08" db="UniProtKB">
        <authorList>
            <consortium name="RefSeq"/>
        </authorList>
    </citation>
    <scope>IDENTIFICATION</scope>
</reference>
<evidence type="ECO:0000259" key="3">
    <source>
        <dbReference type="SMART" id="SM01017"/>
    </source>
</evidence>
<sequence>MVKLKDFHIILDSNKTVYSAGEYVSGHVVVELRGDMKMRGIRIYMRGLAKVHWSESRGGGHQTGSYTKYYDAEEEYFYMKQVLFGKDEHEGGSNPILRAGHHELRFSFQIPYGRVATSFEGKYGRIRYWLKAEIDKPWGFNSKTKRAFTVIDHIDINTPALLAPQTGFQEKTVCCGLCVAGNISMSIKTDRKGYCPGESIAISAELQNGSSRRIKPRATLYQRTTFFADGKSRSVRNPVAFLQGSTIRGRRTENWNNKLLKIPPITPTLTNCGIIKLEYFLTICLDITGAMNLNLHLPIVIGTVPLRAPPYTPFDPLAVGSMDLGFAGMFPSPPIADIAPPSYAECLFGAVDIRDDETEDMMGDTLMFTPMYTYVPNYEFRQPPPPYSPTDPNASMSQSSSDHYSPCLS</sequence>
<feature type="compositionally biased region" description="Polar residues" evidence="2">
    <location>
        <begin position="390"/>
        <end position="409"/>
    </location>
</feature>
<proteinExistence type="inferred from homology"/>
<evidence type="ECO:0000313" key="4">
    <source>
        <dbReference type="Proteomes" id="UP000694845"/>
    </source>
</evidence>
<name>A0A8B7ZIA1_ACAPL</name>
<dbReference type="OMA" id="IHAGRHE"/>
<dbReference type="Pfam" id="PF02752">
    <property type="entry name" value="Arrestin_C"/>
    <property type="match status" value="1"/>
</dbReference>
<dbReference type="GeneID" id="110985871"/>
<protein>
    <submittedName>
        <fullName evidence="5">Arrestin domain-containing protein 3-like isoform X1</fullName>
    </submittedName>
</protein>
<dbReference type="RefSeq" id="XP_022102991.1">
    <property type="nucleotide sequence ID" value="XM_022247299.1"/>
</dbReference>